<keyword evidence="1" id="KW-0175">Coiled coil</keyword>
<dbReference type="GO" id="GO:0004061">
    <property type="term" value="F:arylformamidase activity"/>
    <property type="evidence" value="ECO:0007669"/>
    <property type="project" value="InterPro"/>
</dbReference>
<feature type="coiled-coil region" evidence="1">
    <location>
        <begin position="46"/>
        <end position="73"/>
    </location>
</feature>
<dbReference type="RefSeq" id="WP_244298416.1">
    <property type="nucleotide sequence ID" value="NZ_FSQT01000001.1"/>
</dbReference>
<evidence type="ECO:0000313" key="4">
    <source>
        <dbReference type="Proteomes" id="UP000185124"/>
    </source>
</evidence>
<feature type="region of interest" description="Disordered" evidence="2">
    <location>
        <begin position="74"/>
        <end position="106"/>
    </location>
</feature>
<evidence type="ECO:0000256" key="1">
    <source>
        <dbReference type="SAM" id="Coils"/>
    </source>
</evidence>
<dbReference type="InterPro" id="IPR037175">
    <property type="entry name" value="KFase_sf"/>
</dbReference>
<name>A0A1N5V9Z5_9ACTN</name>
<organism evidence="3 4">
    <name type="scientific">Micromonospora cremea</name>
    <dbReference type="NCBI Taxonomy" id="709881"/>
    <lineage>
        <taxon>Bacteria</taxon>
        <taxon>Bacillati</taxon>
        <taxon>Actinomycetota</taxon>
        <taxon>Actinomycetes</taxon>
        <taxon>Micromonosporales</taxon>
        <taxon>Micromonosporaceae</taxon>
        <taxon>Micromonospora</taxon>
    </lineage>
</organism>
<proteinExistence type="predicted"/>
<gene>
    <name evidence="3" type="ORF">SAMN04489832_1468</name>
</gene>
<accession>A0A1N5V9Z5</accession>
<protein>
    <submittedName>
        <fullName evidence="3">Kynurenine formamidase</fullName>
    </submittedName>
</protein>
<dbReference type="EMBL" id="FSQT01000001">
    <property type="protein sequence ID" value="SIM69606.1"/>
    <property type="molecule type" value="Genomic_DNA"/>
</dbReference>
<dbReference type="Pfam" id="PF04199">
    <property type="entry name" value="Cyclase"/>
    <property type="match status" value="1"/>
</dbReference>
<dbReference type="PANTHER" id="PTHR31118:SF12">
    <property type="entry name" value="CYCLASE-LIKE PROTEIN 2"/>
    <property type="match status" value="1"/>
</dbReference>
<sequence>MSGRLRAVGKLALRPAQLIVGGLPRALTAETAAAALRNIRPRAALARTLRKVALELLREVRRLDRRITEATATLSAAVTDSGTPVHEPRGGQRRRHAPSEGPSWSSGAVYRRRMTVLQEFVAALSSGRIQVVDLTAPLSDQTPILGLPEQFGQTWPFRLSEISRYDDRGPAWYWNNFSTGEHTGTHFDAPVHWVTGQRGADVSQVPVSQLIAPAVVIDHAADAADDPDFLLEVEHIKAWEAEHGALPTGGWLLYRTGWDAYGDDPERYANAGRTPGISVECARWLAEESPIQGVGVETVGTDAGAAHSFDPPFPCHSFLLGQEKYGLTQLRNLAQLPATGAVVIAGPLPIVSGSGSPCRVLALVDR</sequence>
<dbReference type="PANTHER" id="PTHR31118">
    <property type="entry name" value="CYCLASE-LIKE PROTEIN 2"/>
    <property type="match status" value="1"/>
</dbReference>
<dbReference type="InterPro" id="IPR007325">
    <property type="entry name" value="KFase/CYL"/>
</dbReference>
<dbReference type="SUPFAM" id="SSF102198">
    <property type="entry name" value="Putative cyclase"/>
    <property type="match status" value="1"/>
</dbReference>
<dbReference type="Gene3D" id="3.50.30.50">
    <property type="entry name" value="Putative cyclase"/>
    <property type="match status" value="1"/>
</dbReference>
<reference evidence="4" key="1">
    <citation type="submission" date="2016-12" db="EMBL/GenBank/DDBJ databases">
        <authorList>
            <person name="Varghese N."/>
            <person name="Submissions S."/>
        </authorList>
    </citation>
    <scope>NUCLEOTIDE SEQUENCE [LARGE SCALE GENOMIC DNA]</scope>
    <source>
        <strain evidence="4">DSM 45599</strain>
    </source>
</reference>
<evidence type="ECO:0000313" key="3">
    <source>
        <dbReference type="EMBL" id="SIM69606.1"/>
    </source>
</evidence>
<dbReference type="STRING" id="709881.SAMN04489832_1468"/>
<dbReference type="Proteomes" id="UP000185124">
    <property type="component" value="Unassembled WGS sequence"/>
</dbReference>
<evidence type="ECO:0000256" key="2">
    <source>
        <dbReference type="SAM" id="MobiDB-lite"/>
    </source>
</evidence>
<keyword evidence="4" id="KW-1185">Reference proteome</keyword>
<dbReference type="GO" id="GO:0019441">
    <property type="term" value="P:L-tryptophan catabolic process to kynurenine"/>
    <property type="evidence" value="ECO:0007669"/>
    <property type="project" value="InterPro"/>
</dbReference>
<dbReference type="AlphaFoldDB" id="A0A1N5V9Z5"/>